<dbReference type="InterPro" id="IPR014777">
    <property type="entry name" value="4pyrrole_Mease_sub1"/>
</dbReference>
<reference evidence="8" key="1">
    <citation type="submission" date="2021-01" db="EMBL/GenBank/DDBJ databases">
        <title>Whole genome shotgun sequence of Rugosimonospora africana NBRC 104875.</title>
        <authorList>
            <person name="Komaki H."/>
            <person name="Tamura T."/>
        </authorList>
    </citation>
    <scope>NUCLEOTIDE SEQUENCE</scope>
    <source>
        <strain evidence="8">NBRC 104875</strain>
    </source>
</reference>
<dbReference type="CDD" id="cd11641">
    <property type="entry name" value="Precorrin-4_C11-MT"/>
    <property type="match status" value="1"/>
</dbReference>
<proteinExistence type="inferred from homology"/>
<comment type="caution">
    <text evidence="8">The sequence shown here is derived from an EMBL/GenBank/DDBJ whole genome shotgun (WGS) entry which is preliminary data.</text>
</comment>
<dbReference type="EMBL" id="BONZ01000029">
    <property type="protein sequence ID" value="GIH14836.1"/>
    <property type="molecule type" value="Genomic_DNA"/>
</dbReference>
<evidence type="ECO:0000256" key="4">
    <source>
        <dbReference type="ARBA" id="ARBA00022603"/>
    </source>
</evidence>
<organism evidence="8 9">
    <name type="scientific">Rugosimonospora africana</name>
    <dbReference type="NCBI Taxonomy" id="556532"/>
    <lineage>
        <taxon>Bacteria</taxon>
        <taxon>Bacillati</taxon>
        <taxon>Actinomycetota</taxon>
        <taxon>Actinomycetes</taxon>
        <taxon>Micromonosporales</taxon>
        <taxon>Micromonosporaceae</taxon>
        <taxon>Rugosimonospora</taxon>
    </lineage>
</organism>
<dbReference type="UniPathway" id="UPA00148"/>
<dbReference type="Pfam" id="PF00590">
    <property type="entry name" value="TP_methylase"/>
    <property type="match status" value="1"/>
</dbReference>
<dbReference type="RefSeq" id="WP_203918490.1">
    <property type="nucleotide sequence ID" value="NZ_BONZ01000029.1"/>
</dbReference>
<evidence type="ECO:0000256" key="5">
    <source>
        <dbReference type="ARBA" id="ARBA00022679"/>
    </source>
</evidence>
<keyword evidence="5" id="KW-0808">Transferase</keyword>
<dbReference type="SUPFAM" id="SSF53790">
    <property type="entry name" value="Tetrapyrrole methylase"/>
    <property type="match status" value="1"/>
</dbReference>
<dbReference type="PROSITE" id="PS00839">
    <property type="entry name" value="SUMT_1"/>
    <property type="match status" value="1"/>
</dbReference>
<evidence type="ECO:0000256" key="2">
    <source>
        <dbReference type="ARBA" id="ARBA00005879"/>
    </source>
</evidence>
<dbReference type="InterPro" id="IPR003043">
    <property type="entry name" value="Uropor_MeTrfase_CS"/>
</dbReference>
<evidence type="ECO:0000313" key="8">
    <source>
        <dbReference type="EMBL" id="GIH14836.1"/>
    </source>
</evidence>
<feature type="domain" description="Tetrapyrrole methylase" evidence="7">
    <location>
        <begin position="8"/>
        <end position="215"/>
    </location>
</feature>
<dbReference type="NCBIfam" id="TIGR01465">
    <property type="entry name" value="cobM_cbiF"/>
    <property type="match status" value="1"/>
</dbReference>
<dbReference type="GO" id="GO:0032259">
    <property type="term" value="P:methylation"/>
    <property type="evidence" value="ECO:0007669"/>
    <property type="project" value="UniProtKB-KW"/>
</dbReference>
<dbReference type="GO" id="GO:0046026">
    <property type="term" value="F:precorrin-4 C11-methyltransferase activity"/>
    <property type="evidence" value="ECO:0007669"/>
    <property type="project" value="InterPro"/>
</dbReference>
<sequence length="268" mass="28412">MTGRVSGKVTFVGAGPGAADLITVRGADALSAADIIVWAASLVHPDVLRYARPDAEIVDSTELTLESTVDIYRRAAAGDLRVVRLHSGDPALWGAMQEQLDECDRLGLATEVVPGVSAFSAAAAAVRRELTVPEVAQSVVLTRLGGGKTPMPAGESVAEFARHGTTMAVFLSAARSRQLADELIAGGYPPETPVVVAYRVSWPDELVFPATVATLAEQVRAHKLWKHTLFLVGPALAAAGTRSHLYHPGHFHGYRRADPAARKVLRDG</sequence>
<keyword evidence="4" id="KW-0489">Methyltransferase</keyword>
<keyword evidence="9" id="KW-1185">Reference proteome</keyword>
<comment type="pathway">
    <text evidence="1">Cofactor biosynthesis; adenosylcobalamin biosynthesis.</text>
</comment>
<name>A0A8J3QQT2_9ACTN</name>
<dbReference type="AlphaFoldDB" id="A0A8J3QQT2"/>
<evidence type="ECO:0000256" key="3">
    <source>
        <dbReference type="ARBA" id="ARBA00022573"/>
    </source>
</evidence>
<keyword evidence="6" id="KW-0949">S-adenosyl-L-methionine</keyword>
<dbReference type="PANTHER" id="PTHR45790">
    <property type="entry name" value="SIROHEME SYNTHASE-RELATED"/>
    <property type="match status" value="1"/>
</dbReference>
<dbReference type="GO" id="GO:0009236">
    <property type="term" value="P:cobalamin biosynthetic process"/>
    <property type="evidence" value="ECO:0007669"/>
    <property type="project" value="UniProtKB-UniPathway"/>
</dbReference>
<dbReference type="InterPro" id="IPR006362">
    <property type="entry name" value="Cbl_synth_CobM/CibF"/>
</dbReference>
<dbReference type="Proteomes" id="UP000642748">
    <property type="component" value="Unassembled WGS sequence"/>
</dbReference>
<dbReference type="InterPro" id="IPR050161">
    <property type="entry name" value="Siro_Cobalamin_biosynth"/>
</dbReference>
<comment type="similarity">
    <text evidence="2">Belongs to the precorrin methyltransferase family.</text>
</comment>
<evidence type="ECO:0000256" key="1">
    <source>
        <dbReference type="ARBA" id="ARBA00004953"/>
    </source>
</evidence>
<accession>A0A8J3QQT2</accession>
<evidence type="ECO:0000259" key="7">
    <source>
        <dbReference type="Pfam" id="PF00590"/>
    </source>
</evidence>
<gene>
    <name evidence="8" type="ORF">Raf01_30080</name>
</gene>
<dbReference type="InterPro" id="IPR014776">
    <property type="entry name" value="4pyrrole_Mease_sub2"/>
</dbReference>
<dbReference type="Gene3D" id="3.40.1010.10">
    <property type="entry name" value="Cobalt-precorrin-4 Transmethylase, Domain 1"/>
    <property type="match status" value="1"/>
</dbReference>
<evidence type="ECO:0000313" key="9">
    <source>
        <dbReference type="Proteomes" id="UP000642748"/>
    </source>
</evidence>
<dbReference type="InterPro" id="IPR035996">
    <property type="entry name" value="4pyrrol_Methylase_sf"/>
</dbReference>
<dbReference type="PANTHER" id="PTHR45790:SF4">
    <property type="entry name" value="COBALT-PRECORRIN-4 C(11)-METHYLTRANSFERASE"/>
    <property type="match status" value="1"/>
</dbReference>
<protein>
    <submittedName>
        <fullName evidence="8">Precorrin-4 C(11)-methyltransferase</fullName>
    </submittedName>
</protein>
<keyword evidence="3" id="KW-0169">Cobalamin biosynthesis</keyword>
<dbReference type="InterPro" id="IPR000878">
    <property type="entry name" value="4pyrrol_Mease"/>
</dbReference>
<evidence type="ECO:0000256" key="6">
    <source>
        <dbReference type="ARBA" id="ARBA00022691"/>
    </source>
</evidence>
<dbReference type="Gene3D" id="3.30.950.10">
    <property type="entry name" value="Methyltransferase, Cobalt-precorrin-4 Transmethylase, Domain 2"/>
    <property type="match status" value="1"/>
</dbReference>